<gene>
    <name evidence="1" type="ORF">GCM10011611_10040</name>
</gene>
<keyword evidence="2" id="KW-1185">Reference proteome</keyword>
<dbReference type="Proteomes" id="UP000646365">
    <property type="component" value="Unassembled WGS sequence"/>
</dbReference>
<evidence type="ECO:0000313" key="1">
    <source>
        <dbReference type="EMBL" id="GGF06511.1"/>
    </source>
</evidence>
<reference evidence="1" key="1">
    <citation type="journal article" date="2014" name="Int. J. Syst. Evol. Microbiol.">
        <title>Complete genome sequence of Corynebacterium casei LMG S-19264T (=DSM 44701T), isolated from a smear-ripened cheese.</title>
        <authorList>
            <consortium name="US DOE Joint Genome Institute (JGI-PGF)"/>
            <person name="Walter F."/>
            <person name="Albersmeier A."/>
            <person name="Kalinowski J."/>
            <person name="Ruckert C."/>
        </authorList>
    </citation>
    <scope>NUCLEOTIDE SEQUENCE</scope>
    <source>
        <strain evidence="1">CGMCC 1.15725</strain>
    </source>
</reference>
<evidence type="ECO:0000313" key="2">
    <source>
        <dbReference type="Proteomes" id="UP000646365"/>
    </source>
</evidence>
<comment type="caution">
    <text evidence="1">The sequence shown here is derived from an EMBL/GenBank/DDBJ whole genome shotgun (WGS) entry which is preliminary data.</text>
</comment>
<accession>A0A8J3E293</accession>
<dbReference type="AlphaFoldDB" id="A0A8J3E293"/>
<dbReference type="RefSeq" id="WP_189043127.1">
    <property type="nucleotide sequence ID" value="NZ_BMJQ01000002.1"/>
</dbReference>
<organism evidence="1 2">
    <name type="scientific">Aliidongia dinghuensis</name>
    <dbReference type="NCBI Taxonomy" id="1867774"/>
    <lineage>
        <taxon>Bacteria</taxon>
        <taxon>Pseudomonadati</taxon>
        <taxon>Pseudomonadota</taxon>
        <taxon>Alphaproteobacteria</taxon>
        <taxon>Rhodospirillales</taxon>
        <taxon>Dongiaceae</taxon>
        <taxon>Aliidongia</taxon>
    </lineage>
</organism>
<sequence>MQRIVTIIGAFVLLGTIVDGYAGSPVSWQAFCRLDAEQAKPCRITDSVTSNLEHHMIFTAGEAEIRFSGKNSGAWWSGELNGRPAMGYESHRGHTVFSTIDLKTSFEWCDKASDGGNGSMPSCL</sequence>
<name>A0A8J3E293_9PROT</name>
<reference evidence="1" key="2">
    <citation type="submission" date="2020-09" db="EMBL/GenBank/DDBJ databases">
        <authorList>
            <person name="Sun Q."/>
            <person name="Zhou Y."/>
        </authorList>
    </citation>
    <scope>NUCLEOTIDE SEQUENCE</scope>
    <source>
        <strain evidence="1">CGMCC 1.15725</strain>
    </source>
</reference>
<protein>
    <submittedName>
        <fullName evidence="1">Uncharacterized protein</fullName>
    </submittedName>
</protein>
<dbReference type="EMBL" id="BMJQ01000002">
    <property type="protein sequence ID" value="GGF06511.1"/>
    <property type="molecule type" value="Genomic_DNA"/>
</dbReference>
<proteinExistence type="predicted"/>